<reference evidence="1" key="1">
    <citation type="submission" date="2024-12" db="EMBL/GenBank/DDBJ databases">
        <authorList>
            <person name="Wu N."/>
        </authorList>
    </citation>
    <scope>NUCLEOTIDE SEQUENCE</scope>
    <source>
        <strain evidence="1">P15</strain>
    </source>
</reference>
<evidence type="ECO:0000313" key="2">
    <source>
        <dbReference type="Proteomes" id="UP001631969"/>
    </source>
</evidence>
<keyword evidence="2" id="KW-1185">Reference proteome</keyword>
<name>A0ACC7P201_9BACL</name>
<proteinExistence type="predicted"/>
<comment type="caution">
    <text evidence="1">The sequence shown here is derived from an EMBL/GenBank/DDBJ whole genome shotgun (WGS) entry which is preliminary data.</text>
</comment>
<accession>A0ACC7P201</accession>
<dbReference type="Proteomes" id="UP001631969">
    <property type="component" value="Unassembled WGS sequence"/>
</dbReference>
<sequence length="133" mass="15798">MITWRDTYNVGVRQIDDQHQELVHRLNDFMEACTNQKGKEKIQETLEFLKAYTVEHFRDEEKLMQSVQYPELAVHKKEHDEFVHVIDELLQQVNSQGTSILTTIKLNRTLVDWLINHIQKNDGKVGEYIKQHP</sequence>
<protein>
    <submittedName>
        <fullName evidence="1">Bacteriohemerythrin</fullName>
    </submittedName>
</protein>
<organism evidence="1 2">
    <name type="scientific">Paenibacillus mesotrionivorans</name>
    <dbReference type="NCBI Taxonomy" id="3160968"/>
    <lineage>
        <taxon>Bacteria</taxon>
        <taxon>Bacillati</taxon>
        <taxon>Bacillota</taxon>
        <taxon>Bacilli</taxon>
        <taxon>Bacillales</taxon>
        <taxon>Paenibacillaceae</taxon>
        <taxon>Paenibacillus</taxon>
    </lineage>
</organism>
<evidence type="ECO:0000313" key="1">
    <source>
        <dbReference type="EMBL" id="MFM9331023.1"/>
    </source>
</evidence>
<gene>
    <name evidence="1" type="ORF">ACI1P1_22275</name>
</gene>
<dbReference type="EMBL" id="JBJURJ010000016">
    <property type="protein sequence ID" value="MFM9331023.1"/>
    <property type="molecule type" value="Genomic_DNA"/>
</dbReference>